<dbReference type="EMBL" id="CAJNYD010004464">
    <property type="protein sequence ID" value="CAF3603129.1"/>
    <property type="molecule type" value="Genomic_DNA"/>
</dbReference>
<dbReference type="Pfam" id="PF07412">
    <property type="entry name" value="Geminin"/>
    <property type="match status" value="1"/>
</dbReference>
<accession>A0A820L633</accession>
<dbReference type="EMBL" id="CAJOBR010000106">
    <property type="protein sequence ID" value="CAF4465362.1"/>
    <property type="molecule type" value="Genomic_DNA"/>
</dbReference>
<dbReference type="Proteomes" id="UP000663872">
    <property type="component" value="Unassembled WGS sequence"/>
</dbReference>
<feature type="region of interest" description="Disordered" evidence="2">
    <location>
        <begin position="162"/>
        <end position="182"/>
    </location>
</feature>
<organism evidence="7 10">
    <name type="scientific">Rotaria socialis</name>
    <dbReference type="NCBI Taxonomy" id="392032"/>
    <lineage>
        <taxon>Eukaryota</taxon>
        <taxon>Metazoa</taxon>
        <taxon>Spiralia</taxon>
        <taxon>Gnathifera</taxon>
        <taxon>Rotifera</taxon>
        <taxon>Eurotatoria</taxon>
        <taxon>Bdelloidea</taxon>
        <taxon>Philodinida</taxon>
        <taxon>Philodinidae</taxon>
        <taxon>Rotaria</taxon>
    </lineage>
</organism>
<proteinExistence type="predicted"/>
<evidence type="ECO:0000313" key="9">
    <source>
        <dbReference type="EMBL" id="CAF4465362.1"/>
    </source>
</evidence>
<dbReference type="Proteomes" id="UP000663873">
    <property type="component" value="Unassembled WGS sequence"/>
</dbReference>
<dbReference type="InterPro" id="IPR022786">
    <property type="entry name" value="Geminin/Multicilin"/>
</dbReference>
<dbReference type="Proteomes" id="UP000663862">
    <property type="component" value="Unassembled WGS sequence"/>
</dbReference>
<dbReference type="EMBL" id="CAJOBP010004012">
    <property type="protein sequence ID" value="CAF4426745.1"/>
    <property type="molecule type" value="Genomic_DNA"/>
</dbReference>
<evidence type="ECO:0000256" key="1">
    <source>
        <dbReference type="SAM" id="Coils"/>
    </source>
</evidence>
<dbReference type="EMBL" id="CAJNYU010000474">
    <property type="protein sequence ID" value="CAF3361911.1"/>
    <property type="molecule type" value="Genomic_DNA"/>
</dbReference>
<protein>
    <submittedName>
        <fullName evidence="7">Uncharacterized protein</fullName>
    </submittedName>
</protein>
<evidence type="ECO:0000313" key="8">
    <source>
        <dbReference type="EMBL" id="CAF4426745.1"/>
    </source>
</evidence>
<evidence type="ECO:0000313" key="7">
    <source>
        <dbReference type="EMBL" id="CAF4348286.1"/>
    </source>
</evidence>
<feature type="compositionally biased region" description="Basic residues" evidence="2">
    <location>
        <begin position="208"/>
        <end position="217"/>
    </location>
</feature>
<dbReference type="Proteomes" id="UP000663869">
    <property type="component" value="Unassembled WGS sequence"/>
</dbReference>
<reference evidence="7" key="1">
    <citation type="submission" date="2021-02" db="EMBL/GenBank/DDBJ databases">
        <authorList>
            <person name="Nowell W R."/>
        </authorList>
    </citation>
    <scope>NUCLEOTIDE SEQUENCE</scope>
</reference>
<evidence type="ECO:0000313" key="10">
    <source>
        <dbReference type="Proteomes" id="UP000663862"/>
    </source>
</evidence>
<dbReference type="Gene3D" id="1.20.5.1180">
    <property type="entry name" value="Geminin coiled-coil domain"/>
    <property type="match status" value="1"/>
</dbReference>
<comment type="caution">
    <text evidence="7">The sequence shown here is derived from an EMBL/GenBank/DDBJ whole genome shotgun (WGS) entry which is preliminary data.</text>
</comment>
<name>A0A820L633_9BILA</name>
<feature type="region of interest" description="Disordered" evidence="2">
    <location>
        <begin position="196"/>
        <end position="217"/>
    </location>
</feature>
<evidence type="ECO:0000313" key="3">
    <source>
        <dbReference type="EMBL" id="CAF3361911.1"/>
    </source>
</evidence>
<gene>
    <name evidence="3" type="ORF">FME351_LOCUS5493</name>
    <name evidence="5" type="ORF">GRG538_LOCUS22945</name>
    <name evidence="6" type="ORF">HFQ381_LOCUS8673</name>
    <name evidence="4" type="ORF">LUA448_LOCUS30541</name>
    <name evidence="9" type="ORF">QYT958_LOCUS1772</name>
    <name evidence="7" type="ORF">TSG867_LOCUS9356</name>
    <name evidence="8" type="ORF">UJA718_LOCUS21014</name>
</gene>
<feature type="coiled-coil region" evidence="1">
    <location>
        <begin position="312"/>
        <end position="339"/>
    </location>
</feature>
<dbReference type="AlphaFoldDB" id="A0A820L633"/>
<dbReference type="Proteomes" id="UP000663833">
    <property type="component" value="Unassembled WGS sequence"/>
</dbReference>
<feature type="compositionally biased region" description="Polar residues" evidence="2">
    <location>
        <begin position="196"/>
        <end position="207"/>
    </location>
</feature>
<dbReference type="EMBL" id="CAJNYT010003843">
    <property type="protein sequence ID" value="CAF3606374.1"/>
    <property type="molecule type" value="Genomic_DNA"/>
</dbReference>
<evidence type="ECO:0000313" key="11">
    <source>
        <dbReference type="Proteomes" id="UP000663873"/>
    </source>
</evidence>
<dbReference type="EMBL" id="CAJOBQ010000407">
    <property type="protein sequence ID" value="CAF4348286.1"/>
    <property type="molecule type" value="Genomic_DNA"/>
</dbReference>
<evidence type="ECO:0000313" key="4">
    <source>
        <dbReference type="EMBL" id="CAF3603129.1"/>
    </source>
</evidence>
<keyword evidence="11" id="KW-1185">Reference proteome</keyword>
<evidence type="ECO:0000313" key="5">
    <source>
        <dbReference type="EMBL" id="CAF3606374.1"/>
    </source>
</evidence>
<dbReference type="GO" id="GO:0006275">
    <property type="term" value="P:regulation of DNA replication"/>
    <property type="evidence" value="ECO:0007669"/>
    <property type="project" value="InterPro"/>
</dbReference>
<dbReference type="Proteomes" id="UP000663851">
    <property type="component" value="Unassembled WGS sequence"/>
</dbReference>
<dbReference type="SUPFAM" id="SSF111469">
    <property type="entry name" value="Geminin coiled-coil domain"/>
    <property type="match status" value="1"/>
</dbReference>
<dbReference type="Proteomes" id="UP000663848">
    <property type="component" value="Unassembled WGS sequence"/>
</dbReference>
<evidence type="ECO:0000256" key="2">
    <source>
        <dbReference type="SAM" id="MobiDB-lite"/>
    </source>
</evidence>
<feature type="compositionally biased region" description="Low complexity" evidence="2">
    <location>
        <begin position="165"/>
        <end position="176"/>
    </location>
</feature>
<sequence>MAETSIRDVFLSMQLPPVDEIVANSKTDFRTIRKSRRSCYRAYHVQKAEEATDTSNAILDELIQTMRTKNQHLKEHLTQENQAIEDLICKKREIDLWRQLTNLVILPSNRKKSISDQLIAYDLNEKKTVEFHKDSNENAPLKTWNYISRHITDDLIESILHESGNHNNNNASSGQHAVKKARRTNDVAQKILSSVGKSRTSNTNTQFKAKRTTRRSRIKSNMAKAPLKQLSVNTFESSRILSPKSSTKKNAPVILDAQIIKKKNAVCKQLIPIEEKSHDIPSLVQVGVRMPTNEFEQFIRKAAPDSYWHIMAEHYRIKLEEVTRENQQLHDIVDGLNKDNENLRAVADHCEYLTDIIERLTSDNEYERENKSLASVRLF</sequence>
<keyword evidence="1" id="KW-0175">Coiled coil</keyword>
<dbReference type="EMBL" id="CAJOBO010000439">
    <property type="protein sequence ID" value="CAF4221711.1"/>
    <property type="molecule type" value="Genomic_DNA"/>
</dbReference>
<evidence type="ECO:0000313" key="6">
    <source>
        <dbReference type="EMBL" id="CAF4221711.1"/>
    </source>
</evidence>